<feature type="compositionally biased region" description="Low complexity" evidence="1">
    <location>
        <begin position="114"/>
        <end position="138"/>
    </location>
</feature>
<proteinExistence type="predicted"/>
<dbReference type="EMBL" id="JARAOO010000012">
    <property type="protein sequence ID" value="KAJ7948196.1"/>
    <property type="molecule type" value="Genomic_DNA"/>
</dbReference>
<reference evidence="3" key="1">
    <citation type="journal article" date="2023" name="Science">
        <title>Elucidation of the pathway for biosynthesis of saponin adjuvants from the soapbark tree.</title>
        <authorList>
            <person name="Reed J."/>
            <person name="Orme A."/>
            <person name="El-Demerdash A."/>
            <person name="Owen C."/>
            <person name="Martin L.B.B."/>
            <person name="Misra R.C."/>
            <person name="Kikuchi S."/>
            <person name="Rejzek M."/>
            <person name="Martin A.C."/>
            <person name="Harkess A."/>
            <person name="Leebens-Mack J."/>
            <person name="Louveau T."/>
            <person name="Stephenson M.J."/>
            <person name="Osbourn A."/>
        </authorList>
    </citation>
    <scope>NUCLEOTIDE SEQUENCE</scope>
    <source>
        <strain evidence="3">S10</strain>
    </source>
</reference>
<feature type="compositionally biased region" description="Polar residues" evidence="1">
    <location>
        <begin position="63"/>
        <end position="72"/>
    </location>
</feature>
<keyword evidence="2" id="KW-0472">Membrane</keyword>
<feature type="transmembrane region" description="Helical" evidence="2">
    <location>
        <begin position="12"/>
        <end position="30"/>
    </location>
</feature>
<dbReference type="AlphaFoldDB" id="A0AAD7KZT2"/>
<keyword evidence="3" id="KW-0675">Receptor</keyword>
<feature type="region of interest" description="Disordered" evidence="1">
    <location>
        <begin position="37"/>
        <end position="147"/>
    </location>
</feature>
<evidence type="ECO:0000313" key="3">
    <source>
        <dbReference type="EMBL" id="KAJ7948196.1"/>
    </source>
</evidence>
<organism evidence="3 4">
    <name type="scientific">Quillaja saponaria</name>
    <name type="common">Soap bark tree</name>
    <dbReference type="NCBI Taxonomy" id="32244"/>
    <lineage>
        <taxon>Eukaryota</taxon>
        <taxon>Viridiplantae</taxon>
        <taxon>Streptophyta</taxon>
        <taxon>Embryophyta</taxon>
        <taxon>Tracheophyta</taxon>
        <taxon>Spermatophyta</taxon>
        <taxon>Magnoliopsida</taxon>
        <taxon>eudicotyledons</taxon>
        <taxon>Gunneridae</taxon>
        <taxon>Pentapetalae</taxon>
        <taxon>rosids</taxon>
        <taxon>fabids</taxon>
        <taxon>Fabales</taxon>
        <taxon>Quillajaceae</taxon>
        <taxon>Quillaja</taxon>
    </lineage>
</organism>
<keyword evidence="2" id="KW-1133">Transmembrane helix</keyword>
<dbReference type="PANTHER" id="PTHR36036">
    <property type="entry name" value="PROLINE-RICH FAMILY PROTEIN"/>
    <property type="match status" value="1"/>
</dbReference>
<sequence length="147" mass="14978">MCYVGKATKIFIFIVTVLVVLGLVLGFGLLRRSLQKNHKCSGDDCHSPPAVFPDPILSPPNQNPSSEPISAQPSAPTTNPIAPPPPPPSTNPTQPPPPPPNTNPIPPQPPSPLSTPAATTPSTPTAAAPPLSPPSSAALVTPGPLHA</sequence>
<comment type="caution">
    <text evidence="3">The sequence shown here is derived from an EMBL/GenBank/DDBJ whole genome shotgun (WGS) entry which is preliminary data.</text>
</comment>
<protein>
    <submittedName>
        <fullName evidence="3">Proline-rich receptor-like protein kinase PERK10</fullName>
    </submittedName>
</protein>
<accession>A0AAD7KZT2</accession>
<feature type="compositionally biased region" description="Pro residues" evidence="1">
    <location>
        <begin position="81"/>
        <end position="113"/>
    </location>
</feature>
<dbReference type="PANTHER" id="PTHR36036:SF1">
    <property type="entry name" value="PROLINE-RICH FAMILY PROTEIN"/>
    <property type="match status" value="1"/>
</dbReference>
<feature type="compositionally biased region" description="Pro residues" evidence="1">
    <location>
        <begin position="50"/>
        <end position="62"/>
    </location>
</feature>
<dbReference type="PRINTS" id="PR01217">
    <property type="entry name" value="PRICHEXTENSN"/>
</dbReference>
<name>A0AAD7KZT2_QUISA</name>
<dbReference type="InterPro" id="IPR040277">
    <property type="entry name" value="Os04g0629400-like"/>
</dbReference>
<dbReference type="Proteomes" id="UP001163823">
    <property type="component" value="Chromosome 12"/>
</dbReference>
<evidence type="ECO:0000256" key="1">
    <source>
        <dbReference type="SAM" id="MobiDB-lite"/>
    </source>
</evidence>
<keyword evidence="3" id="KW-0418">Kinase</keyword>
<keyword evidence="2" id="KW-0812">Transmembrane</keyword>
<dbReference type="KEGG" id="qsa:O6P43_028712"/>
<gene>
    <name evidence="3" type="ORF">O6P43_028712</name>
</gene>
<evidence type="ECO:0000313" key="4">
    <source>
        <dbReference type="Proteomes" id="UP001163823"/>
    </source>
</evidence>
<keyword evidence="3" id="KW-0808">Transferase</keyword>
<keyword evidence="4" id="KW-1185">Reference proteome</keyword>
<dbReference type="GO" id="GO:0016301">
    <property type="term" value="F:kinase activity"/>
    <property type="evidence" value="ECO:0007669"/>
    <property type="project" value="UniProtKB-KW"/>
</dbReference>
<evidence type="ECO:0000256" key="2">
    <source>
        <dbReference type="SAM" id="Phobius"/>
    </source>
</evidence>